<evidence type="ECO:0000313" key="2">
    <source>
        <dbReference type="EMBL" id="RIJ22842.1"/>
    </source>
</evidence>
<dbReference type="EMBL" id="QWEA01000508">
    <property type="protein sequence ID" value="RIJ22842.1"/>
    <property type="molecule type" value="Genomic_DNA"/>
</dbReference>
<feature type="non-terminal residue" evidence="2">
    <location>
        <position position="33"/>
    </location>
</feature>
<accession>A0A399QZA8</accession>
<dbReference type="Proteomes" id="UP000266634">
    <property type="component" value="Unassembled WGS sequence"/>
</dbReference>
<gene>
    <name evidence="2" type="ORF">DZF93_11725</name>
</gene>
<evidence type="ECO:0000256" key="1">
    <source>
        <dbReference type="SAM" id="MobiDB-lite"/>
    </source>
</evidence>
<dbReference type="AlphaFoldDB" id="A0A399QZA8"/>
<organism evidence="2 3">
    <name type="scientific">Clavibacter michiganensis subsp. insidiosus</name>
    <dbReference type="NCBI Taxonomy" id="33014"/>
    <lineage>
        <taxon>Bacteria</taxon>
        <taxon>Bacillati</taxon>
        <taxon>Actinomycetota</taxon>
        <taxon>Actinomycetes</taxon>
        <taxon>Micrococcales</taxon>
        <taxon>Microbacteriaceae</taxon>
        <taxon>Clavibacter</taxon>
    </lineage>
</organism>
<evidence type="ECO:0000313" key="3">
    <source>
        <dbReference type="Proteomes" id="UP000266634"/>
    </source>
</evidence>
<protein>
    <submittedName>
        <fullName evidence="2">ABC transporter</fullName>
    </submittedName>
</protein>
<name>A0A399QZA8_9MICO</name>
<feature type="region of interest" description="Disordered" evidence="1">
    <location>
        <begin position="1"/>
        <end position="33"/>
    </location>
</feature>
<comment type="caution">
    <text evidence="2">The sequence shown here is derived from an EMBL/GenBank/DDBJ whole genome shotgun (WGS) entry which is preliminary data.</text>
</comment>
<proteinExistence type="predicted"/>
<reference evidence="2 3" key="1">
    <citation type="submission" date="2018-08" db="EMBL/GenBank/DDBJ databases">
        <title>Genome Sequence of Clavibacter michiganensis Subspecies type strains, and the Atypical Peach-Colored Strains Isolated from Tomato.</title>
        <authorList>
            <person name="Osdaghi E."/>
            <person name="Portier P."/>
            <person name="Briand M."/>
            <person name="Jacques M.-A."/>
        </authorList>
    </citation>
    <scope>NUCLEOTIDE SEQUENCE [LARGE SCALE GENOMIC DNA]</scope>
    <source>
        <strain evidence="2 3">CFBP 6488</strain>
    </source>
</reference>
<sequence length="33" mass="3329">MTGSTMPAPAPAARRSRGGPRALYAGNARSVLS</sequence>